<comment type="subcellular location">
    <subcellularLocation>
        <location evidence="1">Cell membrane</location>
        <topology evidence="1">Multi-pass membrane protein</topology>
    </subcellularLocation>
</comment>
<dbReference type="CDD" id="cd01127">
    <property type="entry name" value="TrwB_TraG_TraD_VirD4"/>
    <property type="match status" value="1"/>
</dbReference>
<dbReference type="Pfam" id="PF11843">
    <property type="entry name" value="DUF3363"/>
    <property type="match status" value="1"/>
</dbReference>
<evidence type="ECO:0000256" key="1">
    <source>
        <dbReference type="ARBA" id="ARBA00004651"/>
    </source>
</evidence>
<dbReference type="InterPro" id="IPR021795">
    <property type="entry name" value="DUF3363"/>
</dbReference>
<accession>A0A918PFW0</accession>
<keyword evidence="6 8" id="KW-0472">Membrane</keyword>
<dbReference type="InterPro" id="IPR051539">
    <property type="entry name" value="T4SS-coupling_protein"/>
</dbReference>
<keyword evidence="3" id="KW-1003">Cell membrane</keyword>
<feature type="compositionally biased region" description="Acidic residues" evidence="7">
    <location>
        <begin position="873"/>
        <end position="885"/>
    </location>
</feature>
<dbReference type="AlphaFoldDB" id="A0A918PFW0"/>
<evidence type="ECO:0000256" key="5">
    <source>
        <dbReference type="ARBA" id="ARBA00022989"/>
    </source>
</evidence>
<feature type="region of interest" description="Disordered" evidence="7">
    <location>
        <begin position="832"/>
        <end position="891"/>
    </location>
</feature>
<dbReference type="PANTHER" id="PTHR37937:SF1">
    <property type="entry name" value="CONJUGATIVE TRANSFER: DNA TRANSPORT"/>
    <property type="match status" value="1"/>
</dbReference>
<dbReference type="InterPro" id="IPR027417">
    <property type="entry name" value="P-loop_NTPase"/>
</dbReference>
<dbReference type="Gene3D" id="3.40.50.300">
    <property type="entry name" value="P-loop containing nucleotide triphosphate hydrolases"/>
    <property type="match status" value="1"/>
</dbReference>
<keyword evidence="10" id="KW-1185">Reference proteome</keyword>
<dbReference type="SUPFAM" id="SSF52540">
    <property type="entry name" value="P-loop containing nucleoside triphosphate hydrolases"/>
    <property type="match status" value="1"/>
</dbReference>
<name>A0A918PFW0_9SPHN</name>
<comment type="caution">
    <text evidence="9">The sequence shown here is derived from an EMBL/GenBank/DDBJ whole genome shotgun (WGS) entry which is preliminary data.</text>
</comment>
<organism evidence="9 10">
    <name type="scientific">Novosphingobium colocasiae</name>
    <dbReference type="NCBI Taxonomy" id="1256513"/>
    <lineage>
        <taxon>Bacteria</taxon>
        <taxon>Pseudomonadati</taxon>
        <taxon>Pseudomonadota</taxon>
        <taxon>Alphaproteobacteria</taxon>
        <taxon>Sphingomonadales</taxon>
        <taxon>Sphingomonadaceae</taxon>
        <taxon>Novosphingobium</taxon>
    </lineage>
</organism>
<sequence length="914" mass="100141">MLAAEHLDQPVVGRLVARGLDDELRGSAFAVVDGLDGRTHHIRLSDLDAAGDSAPGSMVELRSFDDARGVRRVALAVRSDLDIDRQITASGATWLDRQAIARAPAPMSDSGFGGEVREALDRRAEHLMKQGLAVQRGTQVRFASNLIETLRGQEIAAVGEKLSAETGKPFNQTGGGEYVAGSYRQRLALASGRFAMLDDGLGFQLVPWTPALEKHLGRHVSGVARADGGIDWSFARKRGLGLSPTLSKGLSMAATKILWGQIIAVFLIVLTTTWAATEWVAWRLAFQPELGSPWFHLFGFPFYPPPSFFWWWYGFDAYAPAIFIEGAYVAASGGIISVAVAIAMSVWRAREAKKVETYGSARWAEPNEVRAAGLLGPDGVVLGRFHHDYLRHDGPEHLLCFAPTRSGKGVGLVVPSLLAWPGSAIVHDIKGENWQLTAGFRARFGRVLLFDPTNAKSAAYNPLLEVRRGEWEVRDVQNIADILVDPEGSLEKRNHWEKTSHALLVGAILHVLYAEADKTLAGVAAFLSDPRRPIESTLAAMMTTAHLGKDGPHPVIASAARELLNKSDNERSGVLSTAMSFLGLYRDPVVAAVTRRCDWRITDIVGGQHPTTLYLVIPPSDINRTKPLIRLLLNQIGRRLTEDLQAKRGRHRLLFMLDEFPALGRLDFFESALAFMAGYGLKSFLIAQSLNQIEKAYGPNNSILDNCHVRVSFATNDERTAKRVSDALGTATEMKAMRNYAGHRLSPWLGHLMVSRSETARPLLTPGEIMQLPPADEIVMVAGIPPIRAKKARYYEDARFKERILPPPALAAPKNVQADDWTGLALPPKIASAPAAPVASGEDDDTTDSERRQQPELSLSQPVENRQPVQNEFDLDGDHTDEDDDLAARNQRLTGIMQGVARQASLDFDDGMEI</sequence>
<evidence type="ECO:0000313" key="9">
    <source>
        <dbReference type="EMBL" id="GGZ06922.1"/>
    </source>
</evidence>
<feature type="compositionally biased region" description="Polar residues" evidence="7">
    <location>
        <begin position="855"/>
        <end position="870"/>
    </location>
</feature>
<proteinExistence type="inferred from homology"/>
<dbReference type="PANTHER" id="PTHR37937">
    <property type="entry name" value="CONJUGATIVE TRANSFER: DNA TRANSPORT"/>
    <property type="match status" value="1"/>
</dbReference>
<protein>
    <recommendedName>
        <fullName evidence="11">Conjugal transfer protein TraG</fullName>
    </recommendedName>
</protein>
<keyword evidence="4 8" id="KW-0812">Transmembrane</keyword>
<evidence type="ECO:0000256" key="7">
    <source>
        <dbReference type="SAM" id="MobiDB-lite"/>
    </source>
</evidence>
<evidence type="ECO:0000256" key="8">
    <source>
        <dbReference type="SAM" id="Phobius"/>
    </source>
</evidence>
<feature type="transmembrane region" description="Helical" evidence="8">
    <location>
        <begin position="257"/>
        <end position="282"/>
    </location>
</feature>
<evidence type="ECO:0000256" key="2">
    <source>
        <dbReference type="ARBA" id="ARBA00008806"/>
    </source>
</evidence>
<dbReference type="GO" id="GO:0005886">
    <property type="term" value="C:plasma membrane"/>
    <property type="evidence" value="ECO:0007669"/>
    <property type="project" value="UniProtKB-SubCell"/>
</dbReference>
<feature type="transmembrane region" description="Helical" evidence="8">
    <location>
        <begin position="294"/>
        <end position="315"/>
    </location>
</feature>
<evidence type="ECO:0000256" key="3">
    <source>
        <dbReference type="ARBA" id="ARBA00022475"/>
    </source>
</evidence>
<dbReference type="Proteomes" id="UP000648075">
    <property type="component" value="Unassembled WGS sequence"/>
</dbReference>
<keyword evidence="5 8" id="KW-1133">Transmembrane helix</keyword>
<reference evidence="9" key="2">
    <citation type="submission" date="2020-09" db="EMBL/GenBank/DDBJ databases">
        <authorList>
            <person name="Sun Q."/>
            <person name="Kim S."/>
        </authorList>
    </citation>
    <scope>NUCLEOTIDE SEQUENCE</scope>
    <source>
        <strain evidence="9">KCTC 32255</strain>
    </source>
</reference>
<dbReference type="InterPro" id="IPR003688">
    <property type="entry name" value="TraG/VirD4"/>
</dbReference>
<evidence type="ECO:0000256" key="6">
    <source>
        <dbReference type="ARBA" id="ARBA00023136"/>
    </source>
</evidence>
<comment type="similarity">
    <text evidence="2">Belongs to the VirD4/TraG family.</text>
</comment>
<reference evidence="9" key="1">
    <citation type="journal article" date="2014" name="Int. J. Syst. Evol. Microbiol.">
        <title>Complete genome sequence of Corynebacterium casei LMG S-19264T (=DSM 44701T), isolated from a smear-ripened cheese.</title>
        <authorList>
            <consortium name="US DOE Joint Genome Institute (JGI-PGF)"/>
            <person name="Walter F."/>
            <person name="Albersmeier A."/>
            <person name="Kalinowski J."/>
            <person name="Ruckert C."/>
        </authorList>
    </citation>
    <scope>NUCLEOTIDE SEQUENCE</scope>
    <source>
        <strain evidence="9">KCTC 32255</strain>
    </source>
</reference>
<evidence type="ECO:0000256" key="4">
    <source>
        <dbReference type="ARBA" id="ARBA00022692"/>
    </source>
</evidence>
<evidence type="ECO:0008006" key="11">
    <source>
        <dbReference type="Google" id="ProtNLM"/>
    </source>
</evidence>
<feature type="transmembrane region" description="Helical" evidence="8">
    <location>
        <begin position="327"/>
        <end position="347"/>
    </location>
</feature>
<evidence type="ECO:0000313" key="10">
    <source>
        <dbReference type="Proteomes" id="UP000648075"/>
    </source>
</evidence>
<dbReference type="Pfam" id="PF02534">
    <property type="entry name" value="T4SS-DNA_transf"/>
    <property type="match status" value="1"/>
</dbReference>
<dbReference type="NCBIfam" id="NF010450">
    <property type="entry name" value="PRK13876.1"/>
    <property type="match status" value="1"/>
</dbReference>
<dbReference type="EMBL" id="BMZA01000008">
    <property type="protein sequence ID" value="GGZ06922.1"/>
    <property type="molecule type" value="Genomic_DNA"/>
</dbReference>
<gene>
    <name evidence="9" type="ORF">GCM10011614_22160</name>
</gene>